<dbReference type="InterPro" id="IPR028886">
    <property type="entry name" value="MoCo_sulfurase"/>
</dbReference>
<comment type="catalytic activity">
    <reaction evidence="4">
        <text>Mo-molybdopterin + L-cysteine + AH2 = thio-Mo-molybdopterin + L-alanine + A + H2O</text>
        <dbReference type="Rhea" id="RHEA:42636"/>
        <dbReference type="ChEBI" id="CHEBI:13193"/>
        <dbReference type="ChEBI" id="CHEBI:15377"/>
        <dbReference type="ChEBI" id="CHEBI:17499"/>
        <dbReference type="ChEBI" id="CHEBI:35235"/>
        <dbReference type="ChEBI" id="CHEBI:57972"/>
        <dbReference type="ChEBI" id="CHEBI:71302"/>
        <dbReference type="ChEBI" id="CHEBI:82685"/>
        <dbReference type="EC" id="2.8.1.9"/>
    </reaction>
</comment>
<dbReference type="InterPro" id="IPR015422">
    <property type="entry name" value="PyrdxlP-dep_Trfase_small"/>
</dbReference>
<feature type="modified residue" description="N6-(pyridoxal phosphate)lysine" evidence="4">
    <location>
        <position position="253"/>
    </location>
</feature>
<dbReference type="InterPro" id="IPR000192">
    <property type="entry name" value="Aminotrans_V_dom"/>
</dbReference>
<dbReference type="Pfam" id="PF00266">
    <property type="entry name" value="Aminotran_5"/>
    <property type="match status" value="1"/>
</dbReference>
<accession>A0AAD7E373</accession>
<dbReference type="HAMAP" id="MF_03050">
    <property type="entry name" value="MOCOS"/>
    <property type="match status" value="1"/>
</dbReference>
<proteinExistence type="inferred from homology"/>
<dbReference type="InterPro" id="IPR015421">
    <property type="entry name" value="PyrdxlP-dep_Trfase_major"/>
</dbReference>
<comment type="function">
    <text evidence="4">Sulfurates the molybdenum cofactor. Sulfation of molybdenum is essential for xanthine dehydrogenase (XDH) and aldehyde oxidase (ADO) enzymes in which molybdenum cofactor is liganded by 1 oxygen and 1 sulfur atom in active form.</text>
</comment>
<dbReference type="EC" id="2.8.1.9" evidence="4"/>
<evidence type="ECO:0000256" key="2">
    <source>
        <dbReference type="ARBA" id="ARBA00022898"/>
    </source>
</evidence>
<organism evidence="6 7">
    <name type="scientific">Mycena pura</name>
    <dbReference type="NCBI Taxonomy" id="153505"/>
    <lineage>
        <taxon>Eukaryota</taxon>
        <taxon>Fungi</taxon>
        <taxon>Dikarya</taxon>
        <taxon>Basidiomycota</taxon>
        <taxon>Agaricomycotina</taxon>
        <taxon>Agaricomycetes</taxon>
        <taxon>Agaricomycetidae</taxon>
        <taxon>Agaricales</taxon>
        <taxon>Marasmiineae</taxon>
        <taxon>Mycenaceae</taxon>
        <taxon>Mycena</taxon>
    </lineage>
</organism>
<keyword evidence="1 4" id="KW-0808">Transferase</keyword>
<dbReference type="Pfam" id="PF03473">
    <property type="entry name" value="MOSC"/>
    <property type="match status" value="1"/>
</dbReference>
<evidence type="ECO:0000313" key="7">
    <source>
        <dbReference type="Proteomes" id="UP001219525"/>
    </source>
</evidence>
<feature type="domain" description="MOSC" evidence="5">
    <location>
        <begin position="648"/>
        <end position="811"/>
    </location>
</feature>
<evidence type="ECO:0000256" key="1">
    <source>
        <dbReference type="ARBA" id="ARBA00022679"/>
    </source>
</evidence>
<evidence type="ECO:0000313" key="6">
    <source>
        <dbReference type="EMBL" id="KAJ7226007.1"/>
    </source>
</evidence>
<dbReference type="PANTHER" id="PTHR14237:SF80">
    <property type="entry name" value="MOLYBDENUM COFACTOR SULFURASE"/>
    <property type="match status" value="1"/>
</dbReference>
<dbReference type="SUPFAM" id="SSF53383">
    <property type="entry name" value="PLP-dependent transferases"/>
    <property type="match status" value="1"/>
</dbReference>
<keyword evidence="7" id="KW-1185">Reference proteome</keyword>
<dbReference type="GO" id="GO:0008265">
    <property type="term" value="F:molybdenum cofactor sulfurtransferase activity"/>
    <property type="evidence" value="ECO:0007669"/>
    <property type="project" value="UniProtKB-UniRule"/>
</dbReference>
<protein>
    <recommendedName>
        <fullName evidence="4">Molybdenum cofactor sulfurase</fullName>
        <shortName evidence="4">MCS</shortName>
        <shortName evidence="4">MOS</shortName>
        <shortName evidence="4">MoCo sulfurase</shortName>
        <ecNumber evidence="4">2.8.1.9</ecNumber>
    </recommendedName>
    <alternativeName>
        <fullName evidence="4">Molybdenum cofactor sulfurtransferase</fullName>
    </alternativeName>
</protein>
<dbReference type="InterPro" id="IPR005302">
    <property type="entry name" value="MoCF_Sase_C"/>
</dbReference>
<dbReference type="Proteomes" id="UP001219525">
    <property type="component" value="Unassembled WGS sequence"/>
</dbReference>
<dbReference type="InterPro" id="IPR015424">
    <property type="entry name" value="PyrdxlP-dep_Trfase"/>
</dbReference>
<evidence type="ECO:0000259" key="5">
    <source>
        <dbReference type="PROSITE" id="PS51340"/>
    </source>
</evidence>
<comment type="cofactor">
    <cofactor evidence="4">
        <name>pyridoxal 5'-phosphate</name>
        <dbReference type="ChEBI" id="CHEBI:597326"/>
    </cofactor>
</comment>
<evidence type="ECO:0000256" key="4">
    <source>
        <dbReference type="HAMAP-Rule" id="MF_03050"/>
    </source>
</evidence>
<reference evidence="6" key="1">
    <citation type="submission" date="2023-03" db="EMBL/GenBank/DDBJ databases">
        <title>Massive genome expansion in bonnet fungi (Mycena s.s.) driven by repeated elements and novel gene families across ecological guilds.</title>
        <authorList>
            <consortium name="Lawrence Berkeley National Laboratory"/>
            <person name="Harder C.B."/>
            <person name="Miyauchi S."/>
            <person name="Viragh M."/>
            <person name="Kuo A."/>
            <person name="Thoen E."/>
            <person name="Andreopoulos B."/>
            <person name="Lu D."/>
            <person name="Skrede I."/>
            <person name="Drula E."/>
            <person name="Henrissat B."/>
            <person name="Morin E."/>
            <person name="Kohler A."/>
            <person name="Barry K."/>
            <person name="LaButti K."/>
            <person name="Morin E."/>
            <person name="Salamov A."/>
            <person name="Lipzen A."/>
            <person name="Mereny Z."/>
            <person name="Hegedus B."/>
            <person name="Baldrian P."/>
            <person name="Stursova M."/>
            <person name="Weitz H."/>
            <person name="Taylor A."/>
            <person name="Grigoriev I.V."/>
            <person name="Nagy L.G."/>
            <person name="Martin F."/>
            <person name="Kauserud H."/>
        </authorList>
    </citation>
    <scope>NUCLEOTIDE SEQUENCE</scope>
    <source>
        <strain evidence="6">9144</strain>
    </source>
</reference>
<dbReference type="InterPro" id="IPR005303">
    <property type="entry name" value="MOCOS_middle"/>
</dbReference>
<sequence>MQHPAHLPHIDKKRLAFLEEASSDYAYGLGHEAFRKLIDTDYPQLRSTTYLDYAASAPSPLSTLRSFSEKVATTLYTNPHSRSSSSVATSLEIEQCRGRILEDLFGLDTPAARAQWDVIFTSGASASLKLVGDAFPWQAGSGSRYAYLKQSHTSLVGVRGCALARGAVVAAMDVEDMLEYPQDDEYLTLFGYAAQCNATGARLGLQYSKLLKQRRPDSCVLLDASAYLSTAVLELRSIPPAFAPDFIACSFYKIVGYPTGLGCLVVKRSSASFLQRSGYFGGGTIDAISVSSPFYSQPRRSVVPGPIHERFEDGTLPFLDIISLGQALLTHRRLYKSHRHVSMHVSALLRFATRELASIRHANGRPVVKQHRAFNGFKSLEEPGPIIGFSLLGPSSEYIGHVHLEELATVSGFHIRTGGLCNTGVLASIFNINDEDLMNEYARGRSCWDDEEFGGIGKDVLYPLGIARISFGASSTIDDVLQWLSFIRRYFVISEKIITLSKPLSPQRPSPAVARLETLMLYPIKSCGGQSLPKNSSWEITSTGLLYDREWMLVDASSGKALSQKQYPRMTLVRPSVDLERHLLVVSAPDMSDLLLPLNPSDEQETMAANVCSDVVTVSSGSSSGKYVDEWFSTFLGMQCTLQRLSSGAQRHAHFDHATGVIPILLSNESPFLLISQSSVNQVIEWIREGPTHPHSAGDAPATAPVHADCFRANFVLAGPLPPFAEDSVDLLRIGRETFQVLARCRRCLMVCVDQATGCRTKEPFSCLARKRKNTRGRIEFGVHLMWRKDLSPGQGGNRPAVRVGDPVTVASLRDVGQM</sequence>
<comment type="similarity">
    <text evidence="4">Belongs to the class-V pyridoxal-phosphate-dependent aminotransferase family. MOCOS subfamily.</text>
</comment>
<keyword evidence="2 4" id="KW-0663">Pyridoxal phosphate</keyword>
<dbReference type="Pfam" id="PF03476">
    <property type="entry name" value="MOSC_N"/>
    <property type="match status" value="1"/>
</dbReference>
<keyword evidence="3 4" id="KW-0501">Molybdenum cofactor biosynthesis</keyword>
<dbReference type="AlphaFoldDB" id="A0AAD7E373"/>
<dbReference type="SUPFAM" id="SSF141673">
    <property type="entry name" value="MOSC N-terminal domain-like"/>
    <property type="match status" value="1"/>
</dbReference>
<comment type="caution">
    <text evidence="6">The sequence shown here is derived from an EMBL/GenBank/DDBJ whole genome shotgun (WGS) entry which is preliminary data.</text>
</comment>
<gene>
    <name evidence="6" type="ORF">GGX14DRAFT_423453</name>
</gene>
<dbReference type="GO" id="GO:0030170">
    <property type="term" value="F:pyridoxal phosphate binding"/>
    <property type="evidence" value="ECO:0007669"/>
    <property type="project" value="UniProtKB-UniRule"/>
</dbReference>
<name>A0AAD7E373_9AGAR</name>
<dbReference type="Gene3D" id="3.90.1150.10">
    <property type="entry name" value="Aspartate Aminotransferase, domain 1"/>
    <property type="match status" value="1"/>
</dbReference>
<dbReference type="EMBL" id="JARJCW010000004">
    <property type="protein sequence ID" value="KAJ7226007.1"/>
    <property type="molecule type" value="Genomic_DNA"/>
</dbReference>
<dbReference type="Gene3D" id="3.40.640.10">
    <property type="entry name" value="Type I PLP-dependent aspartate aminotransferase-like (Major domain)"/>
    <property type="match status" value="1"/>
</dbReference>
<dbReference type="PROSITE" id="PS51340">
    <property type="entry name" value="MOSC"/>
    <property type="match status" value="1"/>
</dbReference>
<feature type="active site" evidence="4">
    <location>
        <position position="421"/>
    </location>
</feature>
<evidence type="ECO:0000256" key="3">
    <source>
        <dbReference type="ARBA" id="ARBA00023150"/>
    </source>
</evidence>
<dbReference type="PANTHER" id="PTHR14237">
    <property type="entry name" value="MOLYBDOPTERIN COFACTOR SULFURASE MOSC"/>
    <property type="match status" value="1"/>
</dbReference>
<dbReference type="GO" id="GO:0016829">
    <property type="term" value="F:lyase activity"/>
    <property type="evidence" value="ECO:0007669"/>
    <property type="project" value="UniProtKB-UniRule"/>
</dbReference>
<dbReference type="GO" id="GO:0006777">
    <property type="term" value="P:Mo-molybdopterin cofactor biosynthetic process"/>
    <property type="evidence" value="ECO:0007669"/>
    <property type="project" value="UniProtKB-UniRule"/>
</dbReference>
<dbReference type="GO" id="GO:0030151">
    <property type="term" value="F:molybdenum ion binding"/>
    <property type="evidence" value="ECO:0007669"/>
    <property type="project" value="UniProtKB-UniRule"/>
</dbReference>